<dbReference type="InterPro" id="IPR036890">
    <property type="entry name" value="HATPase_C_sf"/>
</dbReference>
<dbReference type="SMART" id="SM00065">
    <property type="entry name" value="GAF"/>
    <property type="match status" value="1"/>
</dbReference>
<proteinExistence type="inferred from homology"/>
<dbReference type="GO" id="GO:0000155">
    <property type="term" value="F:phosphorelay sensor kinase activity"/>
    <property type="evidence" value="ECO:0007669"/>
    <property type="project" value="InterPro"/>
</dbReference>
<evidence type="ECO:0000256" key="4">
    <source>
        <dbReference type="ARBA" id="ARBA00022553"/>
    </source>
</evidence>
<dbReference type="SUPFAM" id="SSF55781">
    <property type="entry name" value="GAF domain-like"/>
    <property type="match status" value="1"/>
</dbReference>
<dbReference type="Gene3D" id="3.30.450.40">
    <property type="match status" value="1"/>
</dbReference>
<gene>
    <name evidence="11" type="ORF">HJG54_20460</name>
</gene>
<dbReference type="EMBL" id="CP053586">
    <property type="protein sequence ID" value="WNZ24988.1"/>
    <property type="molecule type" value="Genomic_DNA"/>
</dbReference>
<dbReference type="Gene3D" id="3.30.565.10">
    <property type="entry name" value="Histidine kinase-like ATPase, C-terminal domain"/>
    <property type="match status" value="1"/>
</dbReference>
<dbReference type="InterPro" id="IPR036097">
    <property type="entry name" value="HisK_dim/P_sf"/>
</dbReference>
<dbReference type="CDD" id="cd00130">
    <property type="entry name" value="PAS"/>
    <property type="match status" value="1"/>
</dbReference>
<dbReference type="InterPro" id="IPR003018">
    <property type="entry name" value="GAF"/>
</dbReference>
<dbReference type="GO" id="GO:0005886">
    <property type="term" value="C:plasma membrane"/>
    <property type="evidence" value="ECO:0007669"/>
    <property type="project" value="TreeGrafter"/>
</dbReference>
<dbReference type="Pfam" id="PF13492">
    <property type="entry name" value="GAF_3"/>
    <property type="match status" value="1"/>
</dbReference>
<dbReference type="InterPro" id="IPR029016">
    <property type="entry name" value="GAF-like_dom_sf"/>
</dbReference>
<evidence type="ECO:0000259" key="10">
    <source>
        <dbReference type="PROSITE" id="PS50109"/>
    </source>
</evidence>
<evidence type="ECO:0000256" key="3">
    <source>
        <dbReference type="ARBA" id="ARBA00012438"/>
    </source>
</evidence>
<comment type="similarity">
    <text evidence="2">In the N-terminal section; belongs to the phytochrome family.</text>
</comment>
<dbReference type="SUPFAM" id="SSF55874">
    <property type="entry name" value="ATPase domain of HSP90 chaperone/DNA topoisomerase II/histidine kinase"/>
    <property type="match status" value="1"/>
</dbReference>
<keyword evidence="4" id="KW-0597">Phosphoprotein</keyword>
<dbReference type="InterPro" id="IPR000014">
    <property type="entry name" value="PAS"/>
</dbReference>
<keyword evidence="9" id="KW-0175">Coiled coil</keyword>
<evidence type="ECO:0000256" key="8">
    <source>
        <dbReference type="ARBA" id="ARBA00074306"/>
    </source>
</evidence>
<dbReference type="SUPFAM" id="SSF55785">
    <property type="entry name" value="PYP-like sensor domain (PAS domain)"/>
    <property type="match status" value="1"/>
</dbReference>
<dbReference type="PRINTS" id="PR00344">
    <property type="entry name" value="BCTRLSENSOR"/>
</dbReference>
<dbReference type="CDD" id="cd00082">
    <property type="entry name" value="HisKA"/>
    <property type="match status" value="1"/>
</dbReference>
<dbReference type="GO" id="GO:0009927">
    <property type="term" value="F:histidine phosphotransfer kinase activity"/>
    <property type="evidence" value="ECO:0007669"/>
    <property type="project" value="TreeGrafter"/>
</dbReference>
<accession>A0AA96WGT4</accession>
<dbReference type="AlphaFoldDB" id="A0AA96WGT4"/>
<dbReference type="InterPro" id="IPR003594">
    <property type="entry name" value="HATPase_dom"/>
</dbReference>
<dbReference type="InterPro" id="IPR005467">
    <property type="entry name" value="His_kinase_dom"/>
</dbReference>
<dbReference type="PANTHER" id="PTHR43047:SF72">
    <property type="entry name" value="OSMOSENSING HISTIDINE PROTEIN KINASE SLN1"/>
    <property type="match status" value="1"/>
</dbReference>
<dbReference type="Pfam" id="PF00512">
    <property type="entry name" value="HisKA"/>
    <property type="match status" value="1"/>
</dbReference>
<dbReference type="FunFam" id="3.30.565.10:FF:000010">
    <property type="entry name" value="Sensor histidine kinase RcsC"/>
    <property type="match status" value="1"/>
</dbReference>
<feature type="domain" description="Histidine kinase" evidence="10">
    <location>
        <begin position="354"/>
        <end position="585"/>
    </location>
</feature>
<dbReference type="Pfam" id="PF02518">
    <property type="entry name" value="HATPase_c"/>
    <property type="match status" value="1"/>
</dbReference>
<protein>
    <recommendedName>
        <fullName evidence="8">Circadian input-output histidine kinase CikA</fullName>
        <ecNumber evidence="3">2.7.13.3</ecNumber>
    </recommendedName>
</protein>
<keyword evidence="7" id="KW-0902">Two-component regulatory system</keyword>
<feature type="coiled-coil region" evidence="9">
    <location>
        <begin position="317"/>
        <end position="354"/>
    </location>
</feature>
<name>A0AA96WGT4_9CYAN</name>
<dbReference type="SMART" id="SM00387">
    <property type="entry name" value="HATPase_c"/>
    <property type="match status" value="1"/>
</dbReference>
<evidence type="ECO:0000256" key="5">
    <source>
        <dbReference type="ARBA" id="ARBA00022679"/>
    </source>
</evidence>
<keyword evidence="5" id="KW-0808">Transferase</keyword>
<reference evidence="11" key="1">
    <citation type="submission" date="2020-05" db="EMBL/GenBank/DDBJ databases">
        <authorList>
            <person name="Zhu T."/>
            <person name="Keshari N."/>
            <person name="Lu X."/>
        </authorList>
    </citation>
    <scope>NUCLEOTIDE SEQUENCE</scope>
    <source>
        <strain evidence="11">NK1-12</strain>
    </source>
</reference>
<comment type="catalytic activity">
    <reaction evidence="1">
        <text>ATP + protein L-histidine = ADP + protein N-phospho-L-histidine.</text>
        <dbReference type="EC" id="2.7.13.3"/>
    </reaction>
</comment>
<dbReference type="InterPro" id="IPR035965">
    <property type="entry name" value="PAS-like_dom_sf"/>
</dbReference>
<dbReference type="InterPro" id="IPR004358">
    <property type="entry name" value="Sig_transdc_His_kin-like_C"/>
</dbReference>
<dbReference type="Gene3D" id="1.10.287.130">
    <property type="match status" value="1"/>
</dbReference>
<dbReference type="EC" id="2.7.13.3" evidence="3"/>
<dbReference type="RefSeq" id="WP_316431052.1">
    <property type="nucleotide sequence ID" value="NZ_CP053586.1"/>
</dbReference>
<evidence type="ECO:0000256" key="6">
    <source>
        <dbReference type="ARBA" id="ARBA00022777"/>
    </source>
</evidence>
<evidence type="ECO:0000256" key="2">
    <source>
        <dbReference type="ARBA" id="ARBA00006402"/>
    </source>
</evidence>
<dbReference type="CDD" id="cd16922">
    <property type="entry name" value="HATPase_EvgS-ArcB-TorS-like"/>
    <property type="match status" value="1"/>
</dbReference>
<evidence type="ECO:0000313" key="11">
    <source>
        <dbReference type="EMBL" id="WNZ24988.1"/>
    </source>
</evidence>
<keyword evidence="6" id="KW-0418">Kinase</keyword>
<dbReference type="SUPFAM" id="SSF47384">
    <property type="entry name" value="Homodimeric domain of signal transducing histidine kinase"/>
    <property type="match status" value="1"/>
</dbReference>
<sequence>MTSSGDLSLSTADSLPPATAQRLDGLSSVAGADLVFTQTLTGHYLSFYWREAQRYGLKLEQVIGQPMQETFAPVAIVSYVEQIQQVLDYLIPLQFEYPFAYAGQYFVFNLTVSPVLVPHGTATSVVVNGQFLYTVPESRALEFVDRVHAEPSPRANHSRKQLSKIIWNIRHTLDLEVICQQTVDGLGEVLGVSRCLIYPYQPDNSSLSAVAEYHQPDLPSLLSTELAIADPHINEALTTLKPVVVPASESNGEAASPAMLVIATCYQDQPNSLILLHQLNRSRLWSEIEIDLLCEIADQVGTGIAHASLFKASRTIVDELQRMNESLMRQHSDLEEARQQAEAASRLKSEFLANTSHELRTPLNGVIGFLKLILDGMIDEPEEQRQCIDEAYRSAMHLMDVIQDILDIAKIEAGKMQLDLNPVKLDDLLVDVEKFTRPQAQQRNLSFEIRAPDTRDEVILYGNYQRLKQVMLNLVGNAIKFTHEGSITISAEVIPGKVVVQGEEKPGMVKISVADTGIGVSLEKQDKLFQTFSQVDGSRTRQYGGTGLGLAISQKLVEAMGGVVNFFSMGEGLGSTVTFTVPLYQDPVMVAAPLTDSADLLL</sequence>
<dbReference type="InterPro" id="IPR003661">
    <property type="entry name" value="HisK_dim/P_dom"/>
</dbReference>
<evidence type="ECO:0000256" key="9">
    <source>
        <dbReference type="SAM" id="Coils"/>
    </source>
</evidence>
<evidence type="ECO:0000256" key="1">
    <source>
        <dbReference type="ARBA" id="ARBA00000085"/>
    </source>
</evidence>
<dbReference type="SMART" id="SM00388">
    <property type="entry name" value="HisKA"/>
    <property type="match status" value="1"/>
</dbReference>
<organism evidence="11">
    <name type="scientific">Leptolyngbya sp. NK1-12</name>
    <dbReference type="NCBI Taxonomy" id="2547451"/>
    <lineage>
        <taxon>Bacteria</taxon>
        <taxon>Bacillati</taxon>
        <taxon>Cyanobacteriota</taxon>
        <taxon>Cyanophyceae</taxon>
        <taxon>Leptolyngbyales</taxon>
        <taxon>Leptolyngbyaceae</taxon>
        <taxon>Leptolyngbya group</taxon>
        <taxon>Leptolyngbya</taxon>
    </lineage>
</organism>
<evidence type="ECO:0000256" key="7">
    <source>
        <dbReference type="ARBA" id="ARBA00023012"/>
    </source>
</evidence>
<dbReference type="PANTHER" id="PTHR43047">
    <property type="entry name" value="TWO-COMPONENT HISTIDINE PROTEIN KINASE"/>
    <property type="match status" value="1"/>
</dbReference>
<dbReference type="PROSITE" id="PS50109">
    <property type="entry name" value="HIS_KIN"/>
    <property type="match status" value="1"/>
</dbReference>